<evidence type="ECO:0000313" key="2">
    <source>
        <dbReference type="EMBL" id="GAY75790.1"/>
    </source>
</evidence>
<gene>
    <name evidence="2" type="ORF">NBRC111894_1344</name>
</gene>
<comment type="caution">
    <text evidence="2">The sequence shown here is derived from an EMBL/GenBank/DDBJ whole genome shotgun (WGS) entry which is preliminary data.</text>
</comment>
<dbReference type="EMBL" id="BEXB01000008">
    <property type="protein sequence ID" value="GAY75790.1"/>
    <property type="molecule type" value="Genomic_DNA"/>
</dbReference>
<organism evidence="2 3">
    <name type="scientific">Sporolactobacillus inulinus</name>
    <dbReference type="NCBI Taxonomy" id="2078"/>
    <lineage>
        <taxon>Bacteria</taxon>
        <taxon>Bacillati</taxon>
        <taxon>Bacillota</taxon>
        <taxon>Bacilli</taxon>
        <taxon>Bacillales</taxon>
        <taxon>Sporolactobacillaceae</taxon>
        <taxon>Sporolactobacillus</taxon>
    </lineage>
</organism>
<protein>
    <submittedName>
        <fullName evidence="2">Uncharacterized protein</fullName>
    </submittedName>
</protein>
<feature type="region of interest" description="Disordered" evidence="1">
    <location>
        <begin position="1"/>
        <end position="20"/>
    </location>
</feature>
<dbReference type="AlphaFoldDB" id="A0A4Y1Z9T7"/>
<reference evidence="2 3" key="1">
    <citation type="submission" date="2017-11" db="EMBL/GenBank/DDBJ databases">
        <title>Draft Genome Sequence of Sporolactobacillus inulinus NBRC 111894 Isolated from Koso, a Japanese Sugar-Vegetable Fermented Beverage.</title>
        <authorList>
            <person name="Chiou T.Y."/>
            <person name="Oshima K."/>
            <person name="Suda W."/>
            <person name="Hattori M."/>
            <person name="Takahashi T."/>
        </authorList>
    </citation>
    <scope>NUCLEOTIDE SEQUENCE [LARGE SCALE GENOMIC DNA]</scope>
    <source>
        <strain evidence="2 3">NBRC111894</strain>
    </source>
</reference>
<sequence>MHLGKNQPENAEQSGPKGVAPLVFKTHKENKKQREIGQKYVPKNDKMDAAFCDYK</sequence>
<evidence type="ECO:0000313" key="3">
    <source>
        <dbReference type="Proteomes" id="UP000319716"/>
    </source>
</evidence>
<dbReference type="Proteomes" id="UP000319716">
    <property type="component" value="Unassembled WGS sequence"/>
</dbReference>
<name>A0A4Y1Z9T7_9BACL</name>
<evidence type="ECO:0000256" key="1">
    <source>
        <dbReference type="SAM" id="MobiDB-lite"/>
    </source>
</evidence>
<proteinExistence type="predicted"/>
<accession>A0A4Y1Z9T7</accession>